<gene>
    <name evidence="1" type="ORF">TAPDE_004395</name>
</gene>
<dbReference type="PANTHER" id="PTHR37315:SF1">
    <property type="entry name" value="UPF0311 PROTEIN BLR7842"/>
    <property type="match status" value="1"/>
</dbReference>
<keyword evidence="2" id="KW-1185">Reference proteome</keyword>
<name>R4XL40_TAPDE</name>
<proteinExistence type="inferred from homology"/>
<dbReference type="Pfam" id="PF11578">
    <property type="entry name" value="DUF3237"/>
    <property type="match status" value="1"/>
</dbReference>
<accession>R4XL40</accession>
<evidence type="ECO:0000313" key="1">
    <source>
        <dbReference type="EMBL" id="CCG84029.1"/>
    </source>
</evidence>
<dbReference type="OrthoDB" id="2544694at2759"/>
<sequence length="163" mass="18594">MAITWTKPDFKLPEPKFEFLLHLECDMEEFHMIGKGPHGKRATVIFKGGRFKGPKLQGRILPGGGDWEVIEDDSTAYLDTRYNLETDDGAVIYLQTTGVRQGPQDVLDRLGDDESITADQYSMRLSLKFECGDERYRWLNKLVCFAMSGRNGNMVIYDAYTLV</sequence>
<dbReference type="EMBL" id="CAHR02000195">
    <property type="protein sequence ID" value="CCG84029.1"/>
    <property type="molecule type" value="Genomic_DNA"/>
</dbReference>
<dbReference type="InterPro" id="IPR020915">
    <property type="entry name" value="UPF0311"/>
</dbReference>
<dbReference type="AlphaFoldDB" id="R4XL40"/>
<dbReference type="HAMAP" id="MF_00775">
    <property type="entry name" value="UPF0311"/>
    <property type="match status" value="1"/>
</dbReference>
<dbReference type="PANTHER" id="PTHR37315">
    <property type="entry name" value="UPF0311 PROTEIN BLR7842"/>
    <property type="match status" value="1"/>
</dbReference>
<organism evidence="1 2">
    <name type="scientific">Taphrina deformans (strain PYCC 5710 / ATCC 11124 / CBS 356.35 / IMI 108563 / JCM 9778 / NBRC 8474)</name>
    <name type="common">Peach leaf curl fungus</name>
    <name type="synonym">Lalaria deformans</name>
    <dbReference type="NCBI Taxonomy" id="1097556"/>
    <lineage>
        <taxon>Eukaryota</taxon>
        <taxon>Fungi</taxon>
        <taxon>Dikarya</taxon>
        <taxon>Ascomycota</taxon>
        <taxon>Taphrinomycotina</taxon>
        <taxon>Taphrinomycetes</taxon>
        <taxon>Taphrinales</taxon>
        <taxon>Taphrinaceae</taxon>
        <taxon>Taphrina</taxon>
    </lineage>
</organism>
<dbReference type="eggNOG" id="ENOG502S4VQ">
    <property type="taxonomic scope" value="Eukaryota"/>
</dbReference>
<dbReference type="Proteomes" id="UP000013776">
    <property type="component" value="Unassembled WGS sequence"/>
</dbReference>
<reference evidence="1 2" key="1">
    <citation type="journal article" date="2013" name="MBio">
        <title>Genome sequencing of the plant pathogen Taphrina deformans, the causal agent of peach leaf curl.</title>
        <authorList>
            <person name="Cisse O.H."/>
            <person name="Almeida J.M.G.C.F."/>
            <person name="Fonseca A."/>
            <person name="Kumar A.A."/>
            <person name="Salojaervi J."/>
            <person name="Overmyer K."/>
            <person name="Hauser P.M."/>
            <person name="Pagni M."/>
        </authorList>
    </citation>
    <scope>NUCLEOTIDE SEQUENCE [LARGE SCALE GENOMIC DNA]</scope>
    <source>
        <strain evidence="2">PYCC 5710 / ATCC 11124 / CBS 356.35 / IMI 108563 / JCM 9778 / NBRC 8474</strain>
    </source>
</reference>
<dbReference type="VEuPathDB" id="FungiDB:TAPDE_004395"/>
<protein>
    <submittedName>
        <fullName evidence="1">Uncharacterized protein</fullName>
    </submittedName>
</protein>
<dbReference type="Gene3D" id="2.40.160.20">
    <property type="match status" value="1"/>
</dbReference>
<evidence type="ECO:0000313" key="2">
    <source>
        <dbReference type="Proteomes" id="UP000013776"/>
    </source>
</evidence>
<dbReference type="STRING" id="1097556.R4XL40"/>
<comment type="caution">
    <text evidence="1">The sequence shown here is derived from an EMBL/GenBank/DDBJ whole genome shotgun (WGS) entry which is preliminary data.</text>
</comment>